<reference evidence="7 8" key="1">
    <citation type="submission" date="2020-05" db="EMBL/GenBank/DDBJ databases">
        <title>Vigna angularis (adzuki bean) Var. LongXiaoDou No. 4 denovo assembly.</title>
        <authorList>
            <person name="Xiang H."/>
        </authorList>
    </citation>
    <scope>NUCLEOTIDE SEQUENCE [LARGE SCALE GENOMIC DNA]</scope>
    <source>
        <tissue evidence="7">Leaf</tissue>
    </source>
</reference>
<feature type="region of interest" description="Disordered" evidence="5">
    <location>
        <begin position="691"/>
        <end position="729"/>
    </location>
</feature>
<dbReference type="InterPro" id="IPR006564">
    <property type="entry name" value="Znf_PMZ"/>
</dbReference>
<dbReference type="EMBL" id="JABFOF010000002">
    <property type="protein sequence ID" value="KAG2404855.1"/>
    <property type="molecule type" value="Genomic_DNA"/>
</dbReference>
<feature type="compositionally biased region" description="Basic residues" evidence="5">
    <location>
        <begin position="691"/>
        <end position="701"/>
    </location>
</feature>
<dbReference type="SMART" id="SM00575">
    <property type="entry name" value="ZnF_PMZ"/>
    <property type="match status" value="1"/>
</dbReference>
<protein>
    <submittedName>
        <fullName evidence="7">Protein FAR-RED IMPAIRED RESPONSE 1</fullName>
    </submittedName>
</protein>
<gene>
    <name evidence="7" type="ORF">HKW66_Vig0245020</name>
</gene>
<dbReference type="Proteomes" id="UP000743370">
    <property type="component" value="Unassembled WGS sequence"/>
</dbReference>
<evidence type="ECO:0000256" key="3">
    <source>
        <dbReference type="ARBA" id="ARBA00022833"/>
    </source>
</evidence>
<keyword evidence="2 4" id="KW-0863">Zinc-finger</keyword>
<dbReference type="GO" id="GO:0008270">
    <property type="term" value="F:zinc ion binding"/>
    <property type="evidence" value="ECO:0007669"/>
    <property type="project" value="UniProtKB-KW"/>
</dbReference>
<dbReference type="Pfam" id="PF10551">
    <property type="entry name" value="MULE"/>
    <property type="match status" value="1"/>
</dbReference>
<accession>A0A8T0L4E8</accession>
<dbReference type="PANTHER" id="PTHR47718">
    <property type="entry name" value="OS01G0519700 PROTEIN"/>
    <property type="match status" value="1"/>
</dbReference>
<dbReference type="Pfam" id="PF03101">
    <property type="entry name" value="FAR1"/>
    <property type="match status" value="1"/>
</dbReference>
<dbReference type="InterPro" id="IPR004330">
    <property type="entry name" value="FAR1_DNA_bnd_dom"/>
</dbReference>
<keyword evidence="3" id="KW-0862">Zinc</keyword>
<proteinExistence type="predicted"/>
<evidence type="ECO:0000256" key="4">
    <source>
        <dbReference type="PROSITE-ProRule" id="PRU00325"/>
    </source>
</evidence>
<dbReference type="InterPro" id="IPR007527">
    <property type="entry name" value="Znf_SWIM"/>
</dbReference>
<evidence type="ECO:0000313" key="8">
    <source>
        <dbReference type="Proteomes" id="UP000743370"/>
    </source>
</evidence>
<comment type="caution">
    <text evidence="7">The sequence shown here is derived from an EMBL/GenBank/DDBJ whole genome shotgun (WGS) entry which is preliminary data.</text>
</comment>
<feature type="region of interest" description="Disordered" evidence="5">
    <location>
        <begin position="1"/>
        <end position="20"/>
    </location>
</feature>
<sequence>MSKHTMNVDEANDCTDNVDDRNESLLDMDPTVQMCFESMIEARTFYTNYAIRCGFVVRTRTSKKDKDNNVYYLRLVCSREGKYVSSVKPVVKTLPSQTNQCPAEITIAKKDDKCFIRTVVLDHNHDLCPNNSNLFAANRKLSMQEKHTLEVNHDAGVRLNKSFLSIVNDAGGYENMDFVERDARNYIVQHRRSLCKDGDGQTLLRYFSSMKDTNNEFFYDITLDEGNKICSVFWADARSRAACEEFGDVVSFDTTYLTNKYDMPFAPFVGVNHHGHSILLGCGLLSSEDTDSFVWLFQCWLRCMRNKSPEGIITDQCRAMANAIEQVFPNTRHRWCLWHILKKFPEKFHDYRNNAAIKSELHALIYDCGCPTEFKKGWEELLTKHGIQENEWLCNLYQERHKWVPCYLKNKFWAGMSTTQISEGINAFFDGFINSTTTLQQFVVQYDNAVRVKAQKEIEADFSSMNTTIACGSQSPIERQFQVQYTHAKFEEVQTEFRSRMNCFIKDTLKDDLWNTYTIKEERMWEGNPLPDKFYKVQFDPLTQSTTCSCQLFQFRGIICRHSLLVFGQEDVYSVPSEYILRRWSKNIRRRHTLITTSYSTSSNDPRMQRYKMLCKRFYEIAEVACESEVATSELEKEIHCLGQKFGFSSSMTNNIISHAGQLRYDTGACTSIPHTPVGTSDVVVHSPATVKRKGRPRTNRLKSTVEKRTQRRKSASGRKTSTPPTLHMETRACNVSERDDHVQFHADSIQLSQDTEMGHLGFMSLLLAVHNNFDNIS</sequence>
<dbReference type="PROSITE" id="PS50966">
    <property type="entry name" value="ZF_SWIM"/>
    <property type="match status" value="1"/>
</dbReference>
<keyword evidence="1" id="KW-0479">Metal-binding</keyword>
<dbReference type="PANTHER" id="PTHR47718:SF13">
    <property type="entry name" value="OS09G0290500 PROTEIN"/>
    <property type="match status" value="1"/>
</dbReference>
<evidence type="ECO:0000313" key="7">
    <source>
        <dbReference type="EMBL" id="KAG2404855.1"/>
    </source>
</evidence>
<feature type="domain" description="SWIM-type" evidence="6">
    <location>
        <begin position="535"/>
        <end position="571"/>
    </location>
</feature>
<evidence type="ECO:0000256" key="1">
    <source>
        <dbReference type="ARBA" id="ARBA00022723"/>
    </source>
</evidence>
<evidence type="ECO:0000259" key="6">
    <source>
        <dbReference type="PROSITE" id="PS50966"/>
    </source>
</evidence>
<dbReference type="InterPro" id="IPR018289">
    <property type="entry name" value="MULE_transposase_dom"/>
</dbReference>
<name>A0A8T0L4E8_PHAAN</name>
<evidence type="ECO:0000256" key="5">
    <source>
        <dbReference type="SAM" id="MobiDB-lite"/>
    </source>
</evidence>
<evidence type="ECO:0000256" key="2">
    <source>
        <dbReference type="ARBA" id="ARBA00022771"/>
    </source>
</evidence>
<dbReference type="AlphaFoldDB" id="A0A8T0L4E8"/>
<dbReference type="Pfam" id="PF04434">
    <property type="entry name" value="SWIM"/>
    <property type="match status" value="1"/>
</dbReference>
<organism evidence="7 8">
    <name type="scientific">Phaseolus angularis</name>
    <name type="common">Azuki bean</name>
    <name type="synonym">Vigna angularis</name>
    <dbReference type="NCBI Taxonomy" id="3914"/>
    <lineage>
        <taxon>Eukaryota</taxon>
        <taxon>Viridiplantae</taxon>
        <taxon>Streptophyta</taxon>
        <taxon>Embryophyta</taxon>
        <taxon>Tracheophyta</taxon>
        <taxon>Spermatophyta</taxon>
        <taxon>Magnoliopsida</taxon>
        <taxon>eudicotyledons</taxon>
        <taxon>Gunneridae</taxon>
        <taxon>Pentapetalae</taxon>
        <taxon>rosids</taxon>
        <taxon>fabids</taxon>
        <taxon>Fabales</taxon>
        <taxon>Fabaceae</taxon>
        <taxon>Papilionoideae</taxon>
        <taxon>50 kb inversion clade</taxon>
        <taxon>NPAAA clade</taxon>
        <taxon>indigoferoid/millettioid clade</taxon>
        <taxon>Phaseoleae</taxon>
        <taxon>Vigna</taxon>
    </lineage>
</organism>